<dbReference type="AlphaFoldDB" id="A0A8S9G9U6"/>
<gene>
    <name evidence="1" type="ORF">F2Q68_00031583</name>
</gene>
<protein>
    <submittedName>
        <fullName evidence="1">Uncharacterized protein</fullName>
    </submittedName>
</protein>
<evidence type="ECO:0000313" key="1">
    <source>
        <dbReference type="EMBL" id="KAF2542169.1"/>
    </source>
</evidence>
<comment type="caution">
    <text evidence="1">The sequence shown here is derived from an EMBL/GenBank/DDBJ whole genome shotgun (WGS) entry which is preliminary data.</text>
</comment>
<name>A0A8S9G9U6_BRACR</name>
<dbReference type="EMBL" id="QGKW02002005">
    <property type="protein sequence ID" value="KAF2542169.1"/>
    <property type="molecule type" value="Genomic_DNA"/>
</dbReference>
<evidence type="ECO:0000313" key="2">
    <source>
        <dbReference type="Proteomes" id="UP000712281"/>
    </source>
</evidence>
<proteinExistence type="predicted"/>
<accession>A0A8S9G9U6</accession>
<sequence length="583" mass="67273">MFDDEETNGLTCFEPEHPSSIVLVSQDFEEKPFDYPHQGPFLGIRIPLDDDPGSIFDEEDEFGPIFDEEAPRKTSINMEKHLCFDPGTTPTPLTIYIKEHCEKLDLINSLPEMFVKISSQLVKHFGFDKFLKHSKGFDHLEESLELDLQQPVLCARKSFDLFVFKENSFNLNFYRHELIPCDLFASTCAFDEFTLRKLLEHKSLTAETEFVHESVLKPAVLKLKDLEPLISDSQSELTLLCSDFEKDRHVLKMFNVILCLDTILACNAYFDVNFERLKRVLHVIWKETLISDLKKYMSCTYDPGILVSVLSVQDKQEFCDNFEKEMLKSVNDVSQIHKKITSTHAPVAEPSLFISEIQSLILCEDECDFPSLKSDFMFDDEETYGLTCFEPEHPSSLVLVSQDFEEKPFDYPHQGPFLGIRIPLDDDPGSIFDEEDELGPIFDEEAPRKTSINMEKHLCFDPDTTPSLTIYIQEHCEKLDLINSLPEMKGFDHLEESLELDLQQPVLCARKSFDSFFFRENSFNLNFYRHELITGDLFASTCALDEFTLRKLLEHKSLTAETEFVHESVLKPAVLKLKDLGLF</sequence>
<organism evidence="1 2">
    <name type="scientific">Brassica cretica</name>
    <name type="common">Mustard</name>
    <dbReference type="NCBI Taxonomy" id="69181"/>
    <lineage>
        <taxon>Eukaryota</taxon>
        <taxon>Viridiplantae</taxon>
        <taxon>Streptophyta</taxon>
        <taxon>Embryophyta</taxon>
        <taxon>Tracheophyta</taxon>
        <taxon>Spermatophyta</taxon>
        <taxon>Magnoliopsida</taxon>
        <taxon>eudicotyledons</taxon>
        <taxon>Gunneridae</taxon>
        <taxon>Pentapetalae</taxon>
        <taxon>rosids</taxon>
        <taxon>malvids</taxon>
        <taxon>Brassicales</taxon>
        <taxon>Brassicaceae</taxon>
        <taxon>Brassiceae</taxon>
        <taxon>Brassica</taxon>
    </lineage>
</organism>
<reference evidence="1" key="1">
    <citation type="submission" date="2019-12" db="EMBL/GenBank/DDBJ databases">
        <title>Genome sequencing and annotation of Brassica cretica.</title>
        <authorList>
            <person name="Studholme D.J."/>
            <person name="Sarris P.F."/>
        </authorList>
    </citation>
    <scope>NUCLEOTIDE SEQUENCE</scope>
    <source>
        <strain evidence="1">PFS-001/15</strain>
        <tissue evidence="1">Leaf</tissue>
    </source>
</reference>
<dbReference type="Proteomes" id="UP000712281">
    <property type="component" value="Unassembled WGS sequence"/>
</dbReference>